<feature type="region of interest" description="Disordered" evidence="1">
    <location>
        <begin position="411"/>
        <end position="452"/>
    </location>
</feature>
<keyword evidence="3" id="KW-1185">Reference proteome</keyword>
<dbReference type="AlphaFoldDB" id="A0A8H7VPW4"/>
<reference evidence="2 3" key="1">
    <citation type="submission" date="2020-12" db="EMBL/GenBank/DDBJ databases">
        <title>Metabolic potential, ecology and presence of endohyphal bacteria is reflected in genomic diversity of Mucoromycotina.</title>
        <authorList>
            <person name="Muszewska A."/>
            <person name="Okrasinska A."/>
            <person name="Steczkiewicz K."/>
            <person name="Drgas O."/>
            <person name="Orlowska M."/>
            <person name="Perlinska-Lenart U."/>
            <person name="Aleksandrzak-Piekarczyk T."/>
            <person name="Szatraj K."/>
            <person name="Zielenkiewicz U."/>
            <person name="Pilsyk S."/>
            <person name="Malc E."/>
            <person name="Mieczkowski P."/>
            <person name="Kruszewska J.S."/>
            <person name="Biernat P."/>
            <person name="Pawlowska J."/>
        </authorList>
    </citation>
    <scope>NUCLEOTIDE SEQUENCE [LARGE SCALE GENOMIC DNA]</scope>
    <source>
        <strain evidence="2 3">CBS 142.35</strain>
    </source>
</reference>
<feature type="region of interest" description="Disordered" evidence="1">
    <location>
        <begin position="1"/>
        <end position="132"/>
    </location>
</feature>
<evidence type="ECO:0000256" key="1">
    <source>
        <dbReference type="SAM" id="MobiDB-lite"/>
    </source>
</evidence>
<evidence type="ECO:0000313" key="2">
    <source>
        <dbReference type="EMBL" id="KAG2226972.1"/>
    </source>
</evidence>
<dbReference type="OrthoDB" id="43460at2759"/>
<feature type="compositionally biased region" description="Polar residues" evidence="1">
    <location>
        <begin position="24"/>
        <end position="36"/>
    </location>
</feature>
<accession>A0A8H7VPW4</accession>
<protein>
    <submittedName>
        <fullName evidence="2">Uncharacterized protein</fullName>
    </submittedName>
</protein>
<evidence type="ECO:0000313" key="3">
    <source>
        <dbReference type="Proteomes" id="UP000646827"/>
    </source>
</evidence>
<name>A0A8H7VPW4_9FUNG</name>
<gene>
    <name evidence="2" type="ORF">INT45_006379</name>
</gene>
<comment type="caution">
    <text evidence="2">The sequence shown here is derived from an EMBL/GenBank/DDBJ whole genome shotgun (WGS) entry which is preliminary data.</text>
</comment>
<feature type="compositionally biased region" description="Low complexity" evidence="1">
    <location>
        <begin position="110"/>
        <end position="120"/>
    </location>
</feature>
<dbReference type="EMBL" id="JAEPRB010000011">
    <property type="protein sequence ID" value="KAG2226972.1"/>
    <property type="molecule type" value="Genomic_DNA"/>
</dbReference>
<organism evidence="2 3">
    <name type="scientific">Circinella minor</name>
    <dbReference type="NCBI Taxonomy" id="1195481"/>
    <lineage>
        <taxon>Eukaryota</taxon>
        <taxon>Fungi</taxon>
        <taxon>Fungi incertae sedis</taxon>
        <taxon>Mucoromycota</taxon>
        <taxon>Mucoromycotina</taxon>
        <taxon>Mucoromycetes</taxon>
        <taxon>Mucorales</taxon>
        <taxon>Lichtheimiaceae</taxon>
        <taxon>Circinella</taxon>
    </lineage>
</organism>
<feature type="compositionally biased region" description="Basic and acidic residues" evidence="1">
    <location>
        <begin position="53"/>
        <end position="63"/>
    </location>
</feature>
<dbReference type="Proteomes" id="UP000646827">
    <property type="component" value="Unassembled WGS sequence"/>
</dbReference>
<feature type="region of interest" description="Disordered" evidence="1">
    <location>
        <begin position="266"/>
        <end position="370"/>
    </location>
</feature>
<feature type="compositionally biased region" description="Low complexity" evidence="1">
    <location>
        <begin position="411"/>
        <end position="420"/>
    </location>
</feature>
<sequence>MPQAASKTKNTETRKTAWRGISVKQKSPSRPNSTGTSRKSFGSISSSDSQQLFDDKSSGRDTIDSLPPKLESVKEYSTPLATSHNNKTTRSRASSTTSESLFQDANDGFMQQQNNMNPNMAGVQNNSYQEEEDEDDAFYYSSYFLADTQKVSTASPSLLPQQGKHRITSLTYGGPSLLPESQMDKEPIIKSTSLENLQKQSIATAVALDNNINKPTSPYKKERNNITEIYDNAITPGIADTVAAVNTSSSSLIVDDPVDLTTMTTKTTTETASAPSTPTPKRHSSLPSKKEIIPIIPPNDSEDSPFIGNTSTQISSTSKKRSKKSDKKYRSRSNSTDIHRHQENDSSPPPPLPTASIPPISNTSSLTDPLSKTRVYEKYIDQAPKDPLPPIPLSPSSPSPFSVVTTNINTNTTPNYNNMTSKEEQVQTLDLQKESTNNDEDSEDEHYNHPIINKDSIPTTEIIPDQQRQHQKPAVVSTTPIVSNHDSSFVVVEEDINQRRDSLSTASVSTVDSDDRIKFSEDRQSHSRYDFLPMAVEEDPTDLDMLKDNEITIQSVDVRNIHPNKLSPRDQEEADEHVREGMRLVFNNKFMRAKAVFQPHASTDPLYGVGLGVIATIKGMR</sequence>
<proteinExistence type="predicted"/>
<feature type="compositionally biased region" description="Basic residues" evidence="1">
    <location>
        <begin position="318"/>
        <end position="331"/>
    </location>
</feature>
<feature type="compositionally biased region" description="Low complexity" evidence="1">
    <location>
        <begin position="266"/>
        <end position="276"/>
    </location>
</feature>
<feature type="compositionally biased region" description="Low complexity" evidence="1">
    <location>
        <begin position="37"/>
        <end position="52"/>
    </location>
</feature>